<proteinExistence type="predicted"/>
<reference evidence="1" key="1">
    <citation type="submission" date="2023-06" db="EMBL/GenBank/DDBJ databases">
        <title>Genome-scale phylogeny and comparative genomics of the fungal order Sordariales.</title>
        <authorList>
            <consortium name="Lawrence Berkeley National Laboratory"/>
            <person name="Hensen N."/>
            <person name="Bonometti L."/>
            <person name="Westerberg I."/>
            <person name="Brannstrom I.O."/>
            <person name="Guillou S."/>
            <person name="Cros-Aarteil S."/>
            <person name="Calhoun S."/>
            <person name="Haridas S."/>
            <person name="Kuo A."/>
            <person name="Mondo S."/>
            <person name="Pangilinan J."/>
            <person name="Riley R."/>
            <person name="LaButti K."/>
            <person name="Andreopoulos B."/>
            <person name="Lipzen A."/>
            <person name="Chen C."/>
            <person name="Yanf M."/>
            <person name="Daum C."/>
            <person name="Ng V."/>
            <person name="Clum A."/>
            <person name="Steindorff A."/>
            <person name="Ohm R."/>
            <person name="Martin F."/>
            <person name="Silar P."/>
            <person name="Natvig D."/>
            <person name="Lalanne C."/>
            <person name="Gautier V."/>
            <person name="Ament-velasquez S.L."/>
            <person name="Kruys A."/>
            <person name="Hutchinson M.I."/>
            <person name="Powell A.J."/>
            <person name="Barry K."/>
            <person name="Miller A.N."/>
            <person name="Grigoriev I.V."/>
            <person name="Debuchy R."/>
            <person name="Gladieux P."/>
            <person name="Thoren M.H."/>
            <person name="Johannesson H."/>
        </authorList>
    </citation>
    <scope>NUCLEOTIDE SEQUENCE</scope>
    <source>
        <strain evidence="1">SMH3391-2</strain>
    </source>
</reference>
<keyword evidence="2" id="KW-1185">Reference proteome</keyword>
<dbReference type="Proteomes" id="UP001174934">
    <property type="component" value="Unassembled WGS sequence"/>
</dbReference>
<gene>
    <name evidence="1" type="ORF">B0T17DRAFT_523570</name>
</gene>
<name>A0AA39X7G3_9PEZI</name>
<comment type="caution">
    <text evidence="1">The sequence shown here is derived from an EMBL/GenBank/DDBJ whole genome shotgun (WGS) entry which is preliminary data.</text>
</comment>
<protein>
    <submittedName>
        <fullName evidence="1">Uncharacterized protein</fullName>
    </submittedName>
</protein>
<accession>A0AA39X7G3</accession>
<evidence type="ECO:0000313" key="1">
    <source>
        <dbReference type="EMBL" id="KAK0628723.1"/>
    </source>
</evidence>
<sequence length="54" mass="6151">MNTFLSTSLSRNLMFSIDTTYQRSRPGNSTLYFLVSHTSSSFLTQSRFGNYACL</sequence>
<dbReference type="EMBL" id="JAULSR010000002">
    <property type="protein sequence ID" value="KAK0628723.1"/>
    <property type="molecule type" value="Genomic_DNA"/>
</dbReference>
<organism evidence="1 2">
    <name type="scientific">Bombardia bombarda</name>
    <dbReference type="NCBI Taxonomy" id="252184"/>
    <lineage>
        <taxon>Eukaryota</taxon>
        <taxon>Fungi</taxon>
        <taxon>Dikarya</taxon>
        <taxon>Ascomycota</taxon>
        <taxon>Pezizomycotina</taxon>
        <taxon>Sordariomycetes</taxon>
        <taxon>Sordariomycetidae</taxon>
        <taxon>Sordariales</taxon>
        <taxon>Lasiosphaeriaceae</taxon>
        <taxon>Bombardia</taxon>
    </lineage>
</organism>
<dbReference type="AlphaFoldDB" id="A0AA39X7G3"/>
<evidence type="ECO:0000313" key="2">
    <source>
        <dbReference type="Proteomes" id="UP001174934"/>
    </source>
</evidence>